<dbReference type="HOGENOM" id="CLU_2835692_0_0_1"/>
<proteinExistence type="predicted"/>
<evidence type="ECO:0000256" key="1">
    <source>
        <dbReference type="SAM" id="MobiDB-lite"/>
    </source>
</evidence>
<feature type="region of interest" description="Disordered" evidence="1">
    <location>
        <begin position="9"/>
        <end position="66"/>
    </location>
</feature>
<dbReference type="Gramene" id="ORUFI05G01330.1">
    <property type="protein sequence ID" value="ORUFI05G01330.1"/>
    <property type="gene ID" value="ORUFI05G01330"/>
</dbReference>
<reference evidence="2" key="2">
    <citation type="submission" date="2015-06" db="UniProtKB">
        <authorList>
            <consortium name="EnsemblPlants"/>
        </authorList>
    </citation>
    <scope>IDENTIFICATION</scope>
</reference>
<name>A0A0E0PGR5_ORYRU</name>
<evidence type="ECO:0000313" key="2">
    <source>
        <dbReference type="EnsemblPlants" id="ORUFI05G01330.1"/>
    </source>
</evidence>
<dbReference type="EnsemblPlants" id="ORUFI05G01330.1">
    <property type="protein sequence ID" value="ORUFI05G01330.1"/>
    <property type="gene ID" value="ORUFI05G01330"/>
</dbReference>
<reference evidence="3" key="1">
    <citation type="submission" date="2013-06" db="EMBL/GenBank/DDBJ databases">
        <authorList>
            <person name="Zhao Q."/>
        </authorList>
    </citation>
    <scope>NUCLEOTIDE SEQUENCE</scope>
    <source>
        <strain evidence="3">cv. W1943</strain>
    </source>
</reference>
<dbReference type="Proteomes" id="UP000008022">
    <property type="component" value="Unassembled WGS sequence"/>
</dbReference>
<sequence length="66" mass="7254">MELLLVFAPPLASPPDLKSLPDFSVDFGDGESSKKSQNAGGANAERDKRASTREKQMQILRNHELN</sequence>
<organism evidence="2 3">
    <name type="scientific">Oryza rufipogon</name>
    <name type="common">Brownbeard rice</name>
    <name type="synonym">Asian wild rice</name>
    <dbReference type="NCBI Taxonomy" id="4529"/>
    <lineage>
        <taxon>Eukaryota</taxon>
        <taxon>Viridiplantae</taxon>
        <taxon>Streptophyta</taxon>
        <taxon>Embryophyta</taxon>
        <taxon>Tracheophyta</taxon>
        <taxon>Spermatophyta</taxon>
        <taxon>Magnoliopsida</taxon>
        <taxon>Liliopsida</taxon>
        <taxon>Poales</taxon>
        <taxon>Poaceae</taxon>
        <taxon>BOP clade</taxon>
        <taxon>Oryzoideae</taxon>
        <taxon>Oryzeae</taxon>
        <taxon>Oryzinae</taxon>
        <taxon>Oryza</taxon>
    </lineage>
</organism>
<dbReference type="AlphaFoldDB" id="A0A0E0PGR5"/>
<protein>
    <submittedName>
        <fullName evidence="2">Uncharacterized protein</fullName>
    </submittedName>
</protein>
<feature type="compositionally biased region" description="Basic and acidic residues" evidence="1">
    <location>
        <begin position="44"/>
        <end position="66"/>
    </location>
</feature>
<accession>A0A0E0PGR5</accession>
<evidence type="ECO:0000313" key="3">
    <source>
        <dbReference type="Proteomes" id="UP000008022"/>
    </source>
</evidence>
<keyword evidence="3" id="KW-1185">Reference proteome</keyword>